<evidence type="ECO:0000313" key="2">
    <source>
        <dbReference type="Proteomes" id="UP000276133"/>
    </source>
</evidence>
<evidence type="ECO:0000313" key="1">
    <source>
        <dbReference type="EMBL" id="RNA43803.1"/>
    </source>
</evidence>
<accession>A0A3M7T6V6</accession>
<dbReference type="EMBL" id="REGN01000175">
    <property type="protein sequence ID" value="RNA43803.1"/>
    <property type="molecule type" value="Genomic_DNA"/>
</dbReference>
<proteinExistence type="predicted"/>
<name>A0A3M7T6V6_BRAPC</name>
<sequence>MFKKDTKKDIESAENYFQNFDDYYNDNGSTSYPVKDQNPPQQVSKKFFKLTIRFKLLVLQAFSYLKLNSLAYAKARTTCFLLKHGPRSDGIRDYHKTSDHRPFCREFNERGTFKTFYLIVTYYVLKI</sequence>
<dbReference type="Proteomes" id="UP000276133">
    <property type="component" value="Unassembled WGS sequence"/>
</dbReference>
<keyword evidence="2" id="KW-1185">Reference proteome</keyword>
<protein>
    <submittedName>
        <fullName evidence="1">Uncharacterized protein</fullName>
    </submittedName>
</protein>
<reference evidence="1 2" key="1">
    <citation type="journal article" date="2018" name="Sci. Rep.">
        <title>Genomic signatures of local adaptation to the degree of environmental predictability in rotifers.</title>
        <authorList>
            <person name="Franch-Gras L."/>
            <person name="Hahn C."/>
            <person name="Garcia-Roger E.M."/>
            <person name="Carmona M.J."/>
            <person name="Serra M."/>
            <person name="Gomez A."/>
        </authorList>
    </citation>
    <scope>NUCLEOTIDE SEQUENCE [LARGE SCALE GENOMIC DNA]</scope>
    <source>
        <strain evidence="1">HYR1</strain>
    </source>
</reference>
<comment type="caution">
    <text evidence="1">The sequence shown here is derived from an EMBL/GenBank/DDBJ whole genome shotgun (WGS) entry which is preliminary data.</text>
</comment>
<dbReference type="AlphaFoldDB" id="A0A3M7T6V6"/>
<gene>
    <name evidence="1" type="ORF">BpHYR1_014739</name>
</gene>
<organism evidence="1 2">
    <name type="scientific">Brachionus plicatilis</name>
    <name type="common">Marine rotifer</name>
    <name type="synonym">Brachionus muelleri</name>
    <dbReference type="NCBI Taxonomy" id="10195"/>
    <lineage>
        <taxon>Eukaryota</taxon>
        <taxon>Metazoa</taxon>
        <taxon>Spiralia</taxon>
        <taxon>Gnathifera</taxon>
        <taxon>Rotifera</taxon>
        <taxon>Eurotatoria</taxon>
        <taxon>Monogononta</taxon>
        <taxon>Pseudotrocha</taxon>
        <taxon>Ploima</taxon>
        <taxon>Brachionidae</taxon>
        <taxon>Brachionus</taxon>
    </lineage>
</organism>